<keyword evidence="2" id="KW-0812">Transmembrane</keyword>
<evidence type="ECO:0000313" key="3">
    <source>
        <dbReference type="EMBL" id="OCI32915.1"/>
    </source>
</evidence>
<feature type="transmembrane region" description="Helical" evidence="2">
    <location>
        <begin position="217"/>
        <end position="239"/>
    </location>
</feature>
<name>A0ABX2Y8U4_9CELL</name>
<gene>
    <name evidence="3" type="ORF">OERS_05070</name>
</gene>
<keyword evidence="2" id="KW-0472">Membrane</keyword>
<dbReference type="SUPFAM" id="SSF52540">
    <property type="entry name" value="P-loop containing nucleoside triphosphate hydrolases"/>
    <property type="match status" value="1"/>
</dbReference>
<evidence type="ECO:0000256" key="1">
    <source>
        <dbReference type="SAM" id="MobiDB-lite"/>
    </source>
</evidence>
<feature type="region of interest" description="Disordered" evidence="1">
    <location>
        <begin position="819"/>
        <end position="842"/>
    </location>
</feature>
<sequence length="842" mass="89103">MGTKVEAWQLSPTGAGVGDVLVAVQRAGLFTTQSLSQFGSVTLLVARRDGAQSTYLVTPASAASRKAADLLASSLGATAVKAEVPVDVLTSTPKIRQLMFQPFSGTFRETQQGADPAEQARLLAASMTDGQWLAITLRGPGRFEYRRHSRWLATRMATFLPTHHSLASEAVIGSFYVGAEHPSDADALLRQVASTMPGFDLPVRTGRVVPRTVWSMMWLAAALVLWAGAVLPALASSLVPAGLPWAGALTSTLLVAATLLALPPAVIGYAIGRGAIPTRDTRLRAAARSGLFPAPAHYEVWRGPWTAPTKGGTDNDGRQVKARQGNYPVSHRSFVLGPHLPVLLCAPHAGAVSGQMSTGGRPVPPPLRQRVGPLLGYDPVGNPVYLSAADLVGGTFISGRRGSGKTLLLNGMYAWACLDRVRPCGLPGTFGPNQALVAFESKGEGATKYLEWAHAMGDSATLVEVADPQGWSINLLDVPGTWNDRGLFFADMLKYVLDDGAIGPSSFMGLASFGAAALALTETEAGRTVLAQVDGVGADVALMDLIYILVGGRGDEVAVRLDAEVAGEAARLERLGAPDPGLNCARDALRPYYGGNTPSSRRDAVAPPRNKIFALLAAGHWWSGTRPSLTWDQILTGLRSVVVNTGPSVMRPGEDLPAEVADQMAGMLMFSLQRAIMRNCAAWGEQGYSVAMFADELALLAGSDDRVITWLHDQGRSFGVRSAFATQRSSQLSERVRESVMDYSTLIAFRQSNEGAAAPIVADLAADGSPWSVADMVTLPRYTAAVRTAFDDQRQTPFTFKAHYFAGDVAGFPELQGWTPGAGPEPVPAAAVADANDPEAGW</sequence>
<evidence type="ECO:0000256" key="2">
    <source>
        <dbReference type="SAM" id="Phobius"/>
    </source>
</evidence>
<keyword evidence="4" id="KW-1185">Reference proteome</keyword>
<comment type="caution">
    <text evidence="3">The sequence shown here is derived from an EMBL/GenBank/DDBJ whole genome shotgun (WGS) entry which is preliminary data.</text>
</comment>
<protein>
    <submittedName>
        <fullName evidence="3">AAA-like domain protein</fullName>
    </submittedName>
</protein>
<dbReference type="Gene3D" id="3.40.50.300">
    <property type="entry name" value="P-loop containing nucleotide triphosphate hydrolases"/>
    <property type="match status" value="1"/>
</dbReference>
<dbReference type="RefSeq" id="WP_068624175.1">
    <property type="nucleotide sequence ID" value="NZ_MAQA01000003.1"/>
</dbReference>
<dbReference type="Proteomes" id="UP000093412">
    <property type="component" value="Unassembled WGS sequence"/>
</dbReference>
<organism evidence="3 4">
    <name type="scientific">Oerskovia enterophila</name>
    <dbReference type="NCBI Taxonomy" id="43678"/>
    <lineage>
        <taxon>Bacteria</taxon>
        <taxon>Bacillati</taxon>
        <taxon>Actinomycetota</taxon>
        <taxon>Actinomycetes</taxon>
        <taxon>Micrococcales</taxon>
        <taxon>Cellulomonadaceae</taxon>
        <taxon>Oerskovia</taxon>
    </lineage>
</organism>
<keyword evidence="2" id="KW-1133">Transmembrane helix</keyword>
<proteinExistence type="predicted"/>
<dbReference type="EMBL" id="MAQA01000003">
    <property type="protein sequence ID" value="OCI32915.1"/>
    <property type="molecule type" value="Genomic_DNA"/>
</dbReference>
<dbReference type="InterPro" id="IPR027417">
    <property type="entry name" value="P-loop_NTPase"/>
</dbReference>
<accession>A0ABX2Y8U4</accession>
<reference evidence="3 4" key="1">
    <citation type="submission" date="2016-06" db="EMBL/GenBank/DDBJ databases">
        <title>Genome sequence of Oerskovia enterophila DSM 43852.</title>
        <authorList>
            <person name="Poehlein A."/>
            <person name="Jag V."/>
            <person name="Bengelsdorf F.R."/>
            <person name="Daniel R."/>
            <person name="Duerre P."/>
        </authorList>
    </citation>
    <scope>NUCLEOTIDE SEQUENCE [LARGE SCALE GENOMIC DNA]</scope>
    <source>
        <strain evidence="3 4">DSM 43852</strain>
    </source>
</reference>
<feature type="transmembrane region" description="Helical" evidence="2">
    <location>
        <begin position="245"/>
        <end position="272"/>
    </location>
</feature>
<feature type="compositionally biased region" description="Low complexity" evidence="1">
    <location>
        <begin position="821"/>
        <end position="842"/>
    </location>
</feature>
<evidence type="ECO:0000313" key="4">
    <source>
        <dbReference type="Proteomes" id="UP000093412"/>
    </source>
</evidence>